<protein>
    <submittedName>
        <fullName evidence="3">Carboxylesterase</fullName>
    </submittedName>
</protein>
<dbReference type="AlphaFoldDB" id="A0A2S0MTK7"/>
<feature type="region of interest" description="Disordered" evidence="1">
    <location>
        <begin position="152"/>
        <end position="214"/>
    </location>
</feature>
<reference evidence="4" key="1">
    <citation type="submission" date="2018-03" db="EMBL/GenBank/DDBJ databases">
        <title>Genomic analysis of the strain SH-1 isolated from shrimp intestine.</title>
        <authorList>
            <person name="Kim Y.-S."/>
            <person name="Kim S.-E."/>
            <person name="Kim K.-H."/>
        </authorList>
    </citation>
    <scope>NUCLEOTIDE SEQUENCE [LARGE SCALE GENOMIC DNA]</scope>
    <source>
        <strain evidence="4">SH-1</strain>
    </source>
</reference>
<sequence>MGMIGGVIGMLFGGGRNIVRETAEVFRENAEAGAQRAVAAHAQAVSQFAAEFDRPGPGAFDRFVDGLNRLPRPALALGTLALFVAAMVDPVWFASRMQGIALVPEPLWWLLGVIVSFYFGARHQIKSQAFRRELAAVAARAPEVADRMRELGTLRRSGGDERDGEPEPVDAVAAEPEPETGGNGAVIAKGREGAATDPDANRPLDDWKALRTRA</sequence>
<gene>
    <name evidence="3" type="ORF">C6Y53_15840</name>
</gene>
<proteinExistence type="predicted"/>
<evidence type="ECO:0000313" key="3">
    <source>
        <dbReference type="EMBL" id="AVO39033.1"/>
    </source>
</evidence>
<evidence type="ECO:0000313" key="4">
    <source>
        <dbReference type="Proteomes" id="UP000237655"/>
    </source>
</evidence>
<keyword evidence="2" id="KW-1133">Transmembrane helix</keyword>
<feature type="compositionally biased region" description="Basic and acidic residues" evidence="1">
    <location>
        <begin position="189"/>
        <end position="214"/>
    </location>
</feature>
<name>A0A2S0MTK7_9RHOB</name>
<keyword evidence="2" id="KW-0812">Transmembrane</keyword>
<dbReference type="Proteomes" id="UP000237655">
    <property type="component" value="Chromosome"/>
</dbReference>
<accession>A0A2S0MTK7</accession>
<dbReference type="InterPro" id="IPR021497">
    <property type="entry name" value="GTA_holin_3TM"/>
</dbReference>
<keyword evidence="2" id="KW-0472">Membrane</keyword>
<dbReference type="Pfam" id="PF11351">
    <property type="entry name" value="GTA_holin_3TM"/>
    <property type="match status" value="1"/>
</dbReference>
<feature type="transmembrane region" description="Helical" evidence="2">
    <location>
        <begin position="74"/>
        <end position="95"/>
    </location>
</feature>
<dbReference type="EMBL" id="CP027665">
    <property type="protein sequence ID" value="AVO39033.1"/>
    <property type="molecule type" value="Genomic_DNA"/>
</dbReference>
<feature type="transmembrane region" description="Helical" evidence="2">
    <location>
        <begin position="107"/>
        <end position="125"/>
    </location>
</feature>
<dbReference type="KEGG" id="thas:C6Y53_15840"/>
<evidence type="ECO:0000256" key="2">
    <source>
        <dbReference type="SAM" id="Phobius"/>
    </source>
</evidence>
<dbReference type="RefSeq" id="WP_106473343.1">
    <property type="nucleotide sequence ID" value="NZ_CP027665.1"/>
</dbReference>
<keyword evidence="4" id="KW-1185">Reference proteome</keyword>
<evidence type="ECO:0000256" key="1">
    <source>
        <dbReference type="SAM" id="MobiDB-lite"/>
    </source>
</evidence>
<feature type="compositionally biased region" description="Basic and acidic residues" evidence="1">
    <location>
        <begin position="152"/>
        <end position="161"/>
    </location>
</feature>
<organism evidence="3 4">
    <name type="scientific">Pukyongiella litopenaei</name>
    <dbReference type="NCBI Taxonomy" id="2605946"/>
    <lineage>
        <taxon>Bacteria</taxon>
        <taxon>Pseudomonadati</taxon>
        <taxon>Pseudomonadota</taxon>
        <taxon>Alphaproteobacteria</taxon>
        <taxon>Rhodobacterales</taxon>
        <taxon>Paracoccaceae</taxon>
        <taxon>Pukyongiella</taxon>
    </lineage>
</organism>